<proteinExistence type="predicted"/>
<gene>
    <name evidence="2" type="ORF">NCGR_LOCUS29332</name>
</gene>
<reference evidence="2" key="1">
    <citation type="submission" date="2020-10" db="EMBL/GenBank/DDBJ databases">
        <authorList>
            <person name="Han B."/>
            <person name="Lu T."/>
            <person name="Zhao Q."/>
            <person name="Huang X."/>
            <person name="Zhao Y."/>
        </authorList>
    </citation>
    <scope>NUCLEOTIDE SEQUENCE</scope>
</reference>
<dbReference type="Proteomes" id="UP000604825">
    <property type="component" value="Unassembled WGS sequence"/>
</dbReference>
<feature type="region of interest" description="Disordered" evidence="1">
    <location>
        <begin position="158"/>
        <end position="237"/>
    </location>
</feature>
<accession>A0A811PC41</accession>
<name>A0A811PC41_9POAL</name>
<feature type="region of interest" description="Disordered" evidence="1">
    <location>
        <begin position="122"/>
        <end position="144"/>
    </location>
</feature>
<organism evidence="2 3">
    <name type="scientific">Miscanthus lutarioriparius</name>
    <dbReference type="NCBI Taxonomy" id="422564"/>
    <lineage>
        <taxon>Eukaryota</taxon>
        <taxon>Viridiplantae</taxon>
        <taxon>Streptophyta</taxon>
        <taxon>Embryophyta</taxon>
        <taxon>Tracheophyta</taxon>
        <taxon>Spermatophyta</taxon>
        <taxon>Magnoliopsida</taxon>
        <taxon>Liliopsida</taxon>
        <taxon>Poales</taxon>
        <taxon>Poaceae</taxon>
        <taxon>PACMAD clade</taxon>
        <taxon>Panicoideae</taxon>
        <taxon>Andropogonodae</taxon>
        <taxon>Andropogoneae</taxon>
        <taxon>Saccharinae</taxon>
        <taxon>Miscanthus</taxon>
    </lineage>
</organism>
<comment type="caution">
    <text evidence="2">The sequence shown here is derived from an EMBL/GenBank/DDBJ whole genome shotgun (WGS) entry which is preliminary data.</text>
</comment>
<evidence type="ECO:0000313" key="3">
    <source>
        <dbReference type="Proteomes" id="UP000604825"/>
    </source>
</evidence>
<feature type="compositionally biased region" description="Basic and acidic residues" evidence="1">
    <location>
        <begin position="179"/>
        <end position="190"/>
    </location>
</feature>
<evidence type="ECO:0000313" key="2">
    <source>
        <dbReference type="EMBL" id="CAD6244774.1"/>
    </source>
</evidence>
<evidence type="ECO:0000256" key="1">
    <source>
        <dbReference type="SAM" id="MobiDB-lite"/>
    </source>
</evidence>
<keyword evidence="3" id="KW-1185">Reference proteome</keyword>
<protein>
    <submittedName>
        <fullName evidence="2">Uncharacterized protein</fullName>
    </submittedName>
</protein>
<dbReference type="EMBL" id="CAJGYO010000007">
    <property type="protein sequence ID" value="CAD6244774.1"/>
    <property type="molecule type" value="Genomic_DNA"/>
</dbReference>
<feature type="compositionally biased region" description="Pro residues" evidence="1">
    <location>
        <begin position="126"/>
        <end position="137"/>
    </location>
</feature>
<sequence>MGDRCCAEDGEVEVLICSTLLQPWPEWMKQQQAVSTKISFGSVRWCHRFPHLTCKPLRITAAGAPPLHGSHISAPLSLLHGSEMDRRATASERKCSTGFSSLQLLLAAPRCRPRQVAAQAGGCPLPRLPPADPPPLVASPEPRGRGLGLAAATCQSSLSRNDRIEQTDCSATPSLGTREGQRDSATREMRVVSAGAGSLREDVGGPPWPIPRARGRRERKGAEAELRARAAAAGVRP</sequence>
<dbReference type="AlphaFoldDB" id="A0A811PC41"/>